<dbReference type="GO" id="GO:0015667">
    <property type="term" value="F:site-specific DNA-methyltransferase (cytosine-N4-specific) activity"/>
    <property type="evidence" value="ECO:0007669"/>
    <property type="project" value="InterPro"/>
</dbReference>
<evidence type="ECO:0000259" key="7">
    <source>
        <dbReference type="Pfam" id="PF01555"/>
    </source>
</evidence>
<dbReference type="GO" id="GO:0005737">
    <property type="term" value="C:cytoplasm"/>
    <property type="evidence" value="ECO:0007669"/>
    <property type="project" value="TreeGrafter"/>
</dbReference>
<dbReference type="PANTHER" id="PTHR13370">
    <property type="entry name" value="RNA METHYLASE-RELATED"/>
    <property type="match status" value="1"/>
</dbReference>
<evidence type="ECO:0000313" key="8">
    <source>
        <dbReference type="EMBL" id="MBU9360263.1"/>
    </source>
</evidence>
<sequence>MTAKRWIDTCHFGDCRLLMARMAADGVQAQTVVTSPPYYGLRSYLPEDAPNRQHELGLERTPREYVNRMVDVFRHVRSLLVEDGTVWLSVGDSYAASRSWQAHSTLGGRKHGPAQGVAGRSSAVPPGLKAKDLIGIPWMLAFALRDDGWYLRSAIVWAKPNGMPGSQLDRPTSSYEYVFLLSRRARYYSDFDAIRTPPRESTLVRLAQDVQAQAGSHRASGGTRAARPMRAAAGSRGGHHWTTRDGRREIATGKQRGHSRRHAGFNERWAADPSGAAQPVMMRDVWFVAPGGYRGAHFAVMPPEIARRCVLAGSRPGDVVFDPFMGSGTTAAVAAGLGRRFVGCELNPAYASLQRERLARAGSGGGTP</sequence>
<evidence type="ECO:0000256" key="1">
    <source>
        <dbReference type="ARBA" id="ARBA00022603"/>
    </source>
</evidence>
<dbReference type="Pfam" id="PF01555">
    <property type="entry name" value="N6_N4_Mtase"/>
    <property type="match status" value="1"/>
</dbReference>
<reference evidence="8" key="1">
    <citation type="submission" date="2021-06" db="EMBL/GenBank/DDBJ databases">
        <title>A collection of bacterial strains from the Burkholderia cepacia Research Laboratory and Repository.</title>
        <authorList>
            <person name="Lipuma J."/>
            <person name="Spilker T."/>
        </authorList>
    </citation>
    <scope>NUCLEOTIDE SEQUENCE</scope>
    <source>
        <strain evidence="8">AU37435</strain>
    </source>
</reference>
<dbReference type="PANTHER" id="PTHR13370:SF3">
    <property type="entry name" value="TRNA (GUANINE(10)-N2)-METHYLTRANSFERASE HOMOLOG"/>
    <property type="match status" value="1"/>
</dbReference>
<dbReference type="PROSITE" id="PS00093">
    <property type="entry name" value="N4_MTASE"/>
    <property type="match status" value="1"/>
</dbReference>
<dbReference type="Proteomes" id="UP001196915">
    <property type="component" value="Unassembled WGS sequence"/>
</dbReference>
<keyword evidence="4" id="KW-0680">Restriction system</keyword>
<evidence type="ECO:0000256" key="6">
    <source>
        <dbReference type="SAM" id="MobiDB-lite"/>
    </source>
</evidence>
<gene>
    <name evidence="8" type="ORF">KTE52_28415</name>
</gene>
<feature type="domain" description="DNA methylase N-4/N-6" evidence="7">
    <location>
        <begin position="30"/>
        <end position="352"/>
    </location>
</feature>
<dbReference type="GO" id="GO:0032259">
    <property type="term" value="P:methylation"/>
    <property type="evidence" value="ECO:0007669"/>
    <property type="project" value="UniProtKB-KW"/>
</dbReference>
<protein>
    <submittedName>
        <fullName evidence="8">Site-specific DNA-methyltransferase</fullName>
    </submittedName>
</protein>
<evidence type="ECO:0000313" key="9">
    <source>
        <dbReference type="Proteomes" id="UP001196915"/>
    </source>
</evidence>
<dbReference type="EMBL" id="JAHPMX010000025">
    <property type="protein sequence ID" value="MBU9360263.1"/>
    <property type="molecule type" value="Genomic_DNA"/>
</dbReference>
<dbReference type="RefSeq" id="WP_217084957.1">
    <property type="nucleotide sequence ID" value="NZ_JAHPMX010000025.1"/>
</dbReference>
<dbReference type="GO" id="GO:0003677">
    <property type="term" value="F:DNA binding"/>
    <property type="evidence" value="ECO:0007669"/>
    <property type="project" value="UniProtKB-KW"/>
</dbReference>
<keyword evidence="5" id="KW-0238">DNA-binding</keyword>
<dbReference type="GO" id="GO:0009307">
    <property type="term" value="P:DNA restriction-modification system"/>
    <property type="evidence" value="ECO:0007669"/>
    <property type="project" value="UniProtKB-KW"/>
</dbReference>
<dbReference type="InterPro" id="IPR002941">
    <property type="entry name" value="DNA_methylase_N4/N6"/>
</dbReference>
<dbReference type="InterPro" id="IPR017985">
    <property type="entry name" value="MeTrfase_CN4_CS"/>
</dbReference>
<evidence type="ECO:0000256" key="3">
    <source>
        <dbReference type="ARBA" id="ARBA00022691"/>
    </source>
</evidence>
<keyword evidence="3" id="KW-0949">S-adenosyl-L-methionine</keyword>
<keyword evidence="1" id="KW-0489">Methyltransferase</keyword>
<name>A0AAP2HPM5_9BURK</name>
<keyword evidence="2" id="KW-0808">Transferase</keyword>
<accession>A0AAP2HPM5</accession>
<feature type="region of interest" description="Disordered" evidence="6">
    <location>
        <begin position="213"/>
        <end position="243"/>
    </location>
</feature>
<dbReference type="GO" id="GO:0008170">
    <property type="term" value="F:N-methyltransferase activity"/>
    <property type="evidence" value="ECO:0007669"/>
    <property type="project" value="InterPro"/>
</dbReference>
<dbReference type="AlphaFoldDB" id="A0AAP2HPM5"/>
<organism evidence="8 9">
    <name type="scientific">Burkholderia multivorans</name>
    <dbReference type="NCBI Taxonomy" id="87883"/>
    <lineage>
        <taxon>Bacteria</taxon>
        <taxon>Pseudomonadati</taxon>
        <taxon>Pseudomonadota</taxon>
        <taxon>Betaproteobacteria</taxon>
        <taxon>Burkholderiales</taxon>
        <taxon>Burkholderiaceae</taxon>
        <taxon>Burkholderia</taxon>
        <taxon>Burkholderia cepacia complex</taxon>
    </lineage>
</organism>
<evidence type="ECO:0000256" key="2">
    <source>
        <dbReference type="ARBA" id="ARBA00022679"/>
    </source>
</evidence>
<proteinExistence type="predicted"/>
<evidence type="ECO:0000256" key="5">
    <source>
        <dbReference type="ARBA" id="ARBA00023125"/>
    </source>
</evidence>
<evidence type="ECO:0000256" key="4">
    <source>
        <dbReference type="ARBA" id="ARBA00022747"/>
    </source>
</evidence>
<comment type="caution">
    <text evidence="8">The sequence shown here is derived from an EMBL/GenBank/DDBJ whole genome shotgun (WGS) entry which is preliminary data.</text>
</comment>